<dbReference type="STRING" id="1658174.A0A1J9Q4S1"/>
<name>A0A1J9Q4S1_9EURO</name>
<dbReference type="AlphaFoldDB" id="A0A1J9Q4S1"/>
<dbReference type="Proteomes" id="UP000242791">
    <property type="component" value="Unassembled WGS sequence"/>
</dbReference>
<protein>
    <recommendedName>
        <fullName evidence="3">Protein kinase domain-containing protein</fullName>
    </recommendedName>
</protein>
<evidence type="ECO:0000313" key="1">
    <source>
        <dbReference type="EMBL" id="OJD23106.1"/>
    </source>
</evidence>
<evidence type="ECO:0000313" key="2">
    <source>
        <dbReference type="Proteomes" id="UP000242791"/>
    </source>
</evidence>
<comment type="caution">
    <text evidence="1">The sequence shown here is derived from an EMBL/GenBank/DDBJ whole genome shotgun (WGS) entry which is preliminary data.</text>
</comment>
<sequence>MSNVIHTPAIKDRPYCSQQCLLALRDGSPFDPSCPNYQDHRKGHMKVEDFRSHIRKQLARDRGPDADCRPLYKAGSCGTLLKVRFSSHGYTLVAKAVESKDKDKLQHERKVYNQLRDLQGECIPVCLGVVKLEPKRPYYHEEKIHTHILLLSWAGESIEKAGTLSPANKRSTSCERVRVVDFELATIRRPLSDVSTNVARKRKVMSTCFSKELQHIETVFGIQDLK</sequence>
<accession>A0A1J9Q4S1</accession>
<dbReference type="VEuPathDB" id="FungiDB:ACJ73_05538"/>
<dbReference type="EMBL" id="LGTZ01000876">
    <property type="protein sequence ID" value="OJD23106.1"/>
    <property type="molecule type" value="Genomic_DNA"/>
</dbReference>
<organism evidence="1 2">
    <name type="scientific">Blastomyces percursus</name>
    <dbReference type="NCBI Taxonomy" id="1658174"/>
    <lineage>
        <taxon>Eukaryota</taxon>
        <taxon>Fungi</taxon>
        <taxon>Dikarya</taxon>
        <taxon>Ascomycota</taxon>
        <taxon>Pezizomycotina</taxon>
        <taxon>Eurotiomycetes</taxon>
        <taxon>Eurotiomycetidae</taxon>
        <taxon>Onygenales</taxon>
        <taxon>Ajellomycetaceae</taxon>
        <taxon>Blastomyces</taxon>
    </lineage>
</organism>
<dbReference type="OrthoDB" id="4199792at2759"/>
<dbReference type="SUPFAM" id="SSF56112">
    <property type="entry name" value="Protein kinase-like (PK-like)"/>
    <property type="match status" value="1"/>
</dbReference>
<gene>
    <name evidence="1" type="ORF">ACJ73_05538</name>
</gene>
<keyword evidence="2" id="KW-1185">Reference proteome</keyword>
<proteinExistence type="predicted"/>
<reference evidence="1 2" key="1">
    <citation type="submission" date="2015-08" db="EMBL/GenBank/DDBJ databases">
        <title>Emmonsia species relationships and genome sequence.</title>
        <authorList>
            <person name="Cuomo C.A."/>
            <person name="Schwartz I.S."/>
            <person name="Kenyon C."/>
            <person name="De Hoog G.S."/>
            <person name="Govender N.P."/>
            <person name="Botha A."/>
            <person name="Moreno L."/>
            <person name="De Vries M."/>
            <person name="Munoz J.F."/>
            <person name="Stielow J.B."/>
        </authorList>
    </citation>
    <scope>NUCLEOTIDE SEQUENCE [LARGE SCALE GENOMIC DNA]</scope>
    <source>
        <strain evidence="1 2">EI222</strain>
    </source>
</reference>
<dbReference type="InterPro" id="IPR011009">
    <property type="entry name" value="Kinase-like_dom_sf"/>
</dbReference>
<evidence type="ECO:0008006" key="3">
    <source>
        <dbReference type="Google" id="ProtNLM"/>
    </source>
</evidence>